<comment type="caution">
    <text evidence="2">The sequence shown here is derived from an EMBL/GenBank/DDBJ whole genome shotgun (WGS) entry which is preliminary data.</text>
</comment>
<accession>A0A388KIC8</accession>
<keyword evidence="3" id="KW-1185">Reference proteome</keyword>
<dbReference type="InterPro" id="IPR044607">
    <property type="entry name" value="RKD-like"/>
</dbReference>
<protein>
    <submittedName>
        <fullName evidence="2">Uncharacterized protein</fullName>
    </submittedName>
</protein>
<dbReference type="Proteomes" id="UP000265515">
    <property type="component" value="Unassembled WGS sequence"/>
</dbReference>
<dbReference type="PANTHER" id="PTHR46373:SF2">
    <property type="entry name" value="RWP-RK DOMAIN-CONTAINING PROTEIN"/>
    <property type="match status" value="1"/>
</dbReference>
<sequence>MLTRNWDLGLRALVRQSAADQISFCGFLSLGSIQLALLHWFVDVNGPVQVLKAVSELELQRKAMEERPGTELAERTKRLRQLCFKASYKKRRMQQAASAQAVANAAAHAAAAAAVAASSTLVHNSQDASLEGREEDSPCAEKVGKRILRTRQNIYVIQLFDQFTIYKSEFKRSWRRPGEEEGANNAGRSAEEGESMYVRGDGDGSRGTCGNYISSVRSAGHRVHVDCVGE</sequence>
<dbReference type="AlphaFoldDB" id="A0A388KIC8"/>
<dbReference type="EMBL" id="BFEA01000120">
    <property type="protein sequence ID" value="GBG69786.1"/>
    <property type="molecule type" value="Genomic_DNA"/>
</dbReference>
<feature type="region of interest" description="Disordered" evidence="1">
    <location>
        <begin position="175"/>
        <end position="202"/>
    </location>
</feature>
<evidence type="ECO:0000313" key="2">
    <source>
        <dbReference type="EMBL" id="GBG69786.1"/>
    </source>
</evidence>
<reference evidence="2 3" key="1">
    <citation type="journal article" date="2018" name="Cell">
        <title>The Chara Genome: Secondary Complexity and Implications for Plant Terrestrialization.</title>
        <authorList>
            <person name="Nishiyama T."/>
            <person name="Sakayama H."/>
            <person name="Vries J.D."/>
            <person name="Buschmann H."/>
            <person name="Saint-Marcoux D."/>
            <person name="Ullrich K.K."/>
            <person name="Haas F.B."/>
            <person name="Vanderstraeten L."/>
            <person name="Becker D."/>
            <person name="Lang D."/>
            <person name="Vosolsobe S."/>
            <person name="Rombauts S."/>
            <person name="Wilhelmsson P.K.I."/>
            <person name="Janitza P."/>
            <person name="Kern R."/>
            <person name="Heyl A."/>
            <person name="Rumpler F."/>
            <person name="Villalobos L.I.A.C."/>
            <person name="Clay J.M."/>
            <person name="Skokan R."/>
            <person name="Toyoda A."/>
            <person name="Suzuki Y."/>
            <person name="Kagoshima H."/>
            <person name="Schijlen E."/>
            <person name="Tajeshwar N."/>
            <person name="Catarino B."/>
            <person name="Hetherington A.J."/>
            <person name="Saltykova A."/>
            <person name="Bonnot C."/>
            <person name="Breuninger H."/>
            <person name="Symeonidi A."/>
            <person name="Radhakrishnan G.V."/>
            <person name="Van Nieuwerburgh F."/>
            <person name="Deforce D."/>
            <person name="Chang C."/>
            <person name="Karol K.G."/>
            <person name="Hedrich R."/>
            <person name="Ulvskov P."/>
            <person name="Glockner G."/>
            <person name="Delwiche C.F."/>
            <person name="Petrasek J."/>
            <person name="Van de Peer Y."/>
            <person name="Friml J."/>
            <person name="Beilby M."/>
            <person name="Dolan L."/>
            <person name="Kohara Y."/>
            <person name="Sugano S."/>
            <person name="Fujiyama A."/>
            <person name="Delaux P.-M."/>
            <person name="Quint M."/>
            <person name="TheiBen G."/>
            <person name="Hagemann M."/>
            <person name="Harholt J."/>
            <person name="Dunand C."/>
            <person name="Zachgo S."/>
            <person name="Langdale J."/>
            <person name="Maumus F."/>
            <person name="Straeten D.V.D."/>
            <person name="Gould S.B."/>
            <person name="Rensing S.A."/>
        </authorList>
    </citation>
    <scope>NUCLEOTIDE SEQUENCE [LARGE SCALE GENOMIC DNA]</scope>
    <source>
        <strain evidence="2 3">S276</strain>
    </source>
</reference>
<name>A0A388KIC8_CHABU</name>
<dbReference type="OrthoDB" id="913183at2759"/>
<evidence type="ECO:0000256" key="1">
    <source>
        <dbReference type="SAM" id="MobiDB-lite"/>
    </source>
</evidence>
<evidence type="ECO:0000313" key="3">
    <source>
        <dbReference type="Proteomes" id="UP000265515"/>
    </source>
</evidence>
<dbReference type="GO" id="GO:0003700">
    <property type="term" value="F:DNA-binding transcription factor activity"/>
    <property type="evidence" value="ECO:0007669"/>
    <property type="project" value="InterPro"/>
</dbReference>
<gene>
    <name evidence="2" type="ORF">CBR_g4617</name>
</gene>
<dbReference type="Gramene" id="GBG69786">
    <property type="protein sequence ID" value="GBG69786"/>
    <property type="gene ID" value="CBR_g4617"/>
</dbReference>
<proteinExistence type="predicted"/>
<organism evidence="2 3">
    <name type="scientific">Chara braunii</name>
    <name type="common">Braun's stonewort</name>
    <dbReference type="NCBI Taxonomy" id="69332"/>
    <lineage>
        <taxon>Eukaryota</taxon>
        <taxon>Viridiplantae</taxon>
        <taxon>Streptophyta</taxon>
        <taxon>Charophyceae</taxon>
        <taxon>Charales</taxon>
        <taxon>Characeae</taxon>
        <taxon>Chara</taxon>
    </lineage>
</organism>
<dbReference type="PANTHER" id="PTHR46373">
    <property type="entry name" value="PROTEIN RKD4"/>
    <property type="match status" value="1"/>
</dbReference>